<evidence type="ECO:0000256" key="3">
    <source>
        <dbReference type="ARBA" id="ARBA00018296"/>
    </source>
</evidence>
<dbReference type="Pfam" id="PF17795">
    <property type="entry name" value="Vault_3"/>
    <property type="match status" value="1"/>
</dbReference>
<dbReference type="GO" id="GO:0005634">
    <property type="term" value="C:nucleus"/>
    <property type="evidence" value="ECO:0007669"/>
    <property type="project" value="UniProtKB-SubCell"/>
</dbReference>
<feature type="repeat" description="MVP" evidence="8">
    <location>
        <begin position="252"/>
        <end position="341"/>
    </location>
</feature>
<proteinExistence type="predicted"/>
<comment type="subcellular location">
    <subcellularLocation>
        <location evidence="2 8">Cytoplasm</location>
    </subcellularLocation>
    <subcellularLocation>
        <location evidence="1">Nucleus</location>
    </subcellularLocation>
</comment>
<dbReference type="InterPro" id="IPR043023">
    <property type="entry name" value="MVP_rep_sf"/>
</dbReference>
<dbReference type="OrthoDB" id="6365499at2759"/>
<dbReference type="InterPro" id="IPR040989">
    <property type="entry name" value="Vault_3"/>
</dbReference>
<dbReference type="AlphaFoldDB" id="A0A7R8GYP6"/>
<dbReference type="Pfam" id="PF17794">
    <property type="entry name" value="Vault_2"/>
    <property type="match status" value="2"/>
</dbReference>
<evidence type="ECO:0000256" key="9">
    <source>
        <dbReference type="SAM" id="Coils"/>
    </source>
</evidence>
<dbReference type="GO" id="GO:0005737">
    <property type="term" value="C:cytoplasm"/>
    <property type="evidence" value="ECO:0007669"/>
    <property type="project" value="UniProtKB-SubCell"/>
</dbReference>
<dbReference type="Pfam" id="PF01505">
    <property type="entry name" value="Vault"/>
    <property type="match status" value="1"/>
</dbReference>
<evidence type="ECO:0000256" key="7">
    <source>
        <dbReference type="ARBA" id="ARBA00023274"/>
    </source>
</evidence>
<dbReference type="Pfam" id="PF11978">
    <property type="entry name" value="MVP_shoulder"/>
    <property type="match status" value="1"/>
</dbReference>
<evidence type="ECO:0000259" key="10">
    <source>
        <dbReference type="Pfam" id="PF01505"/>
    </source>
</evidence>
<feature type="domain" description="Major vault protein repeat" evidence="10">
    <location>
        <begin position="198"/>
        <end position="234"/>
    </location>
</feature>
<keyword evidence="9" id="KW-0175">Coiled coil</keyword>
<dbReference type="InterPro" id="IPR039059">
    <property type="entry name" value="MVP"/>
</dbReference>
<dbReference type="PROSITE" id="PS51224">
    <property type="entry name" value="MVP"/>
    <property type="match status" value="3"/>
</dbReference>
<evidence type="ECO:0000256" key="1">
    <source>
        <dbReference type="ARBA" id="ARBA00004123"/>
    </source>
</evidence>
<evidence type="ECO:0000256" key="8">
    <source>
        <dbReference type="PROSITE-ProRule" id="PRU00571"/>
    </source>
</evidence>
<dbReference type="Gene3D" id="2.30.30.550">
    <property type="entry name" value="Major Vault Protein repeat"/>
    <property type="match status" value="2"/>
</dbReference>
<dbReference type="Gene3D" id="2.30.30.620">
    <property type="match status" value="1"/>
</dbReference>
<accession>A0A7R8GYP6</accession>
<evidence type="ECO:0000259" key="12">
    <source>
        <dbReference type="Pfam" id="PF17794"/>
    </source>
</evidence>
<feature type="domain" description="Major vault protein repeat" evidence="12">
    <location>
        <begin position="72"/>
        <end position="130"/>
    </location>
</feature>
<feature type="coiled-coil region" evidence="9">
    <location>
        <begin position="552"/>
        <end position="621"/>
    </location>
</feature>
<evidence type="ECO:0000313" key="14">
    <source>
        <dbReference type="EMBL" id="CAF2751625.1"/>
    </source>
</evidence>
<keyword evidence="15" id="KW-1185">Reference proteome</keyword>
<organism evidence="14 15">
    <name type="scientific">Lepeophtheirus salmonis</name>
    <name type="common">Salmon louse</name>
    <name type="synonym">Caligus salmonis</name>
    <dbReference type="NCBI Taxonomy" id="72036"/>
    <lineage>
        <taxon>Eukaryota</taxon>
        <taxon>Metazoa</taxon>
        <taxon>Ecdysozoa</taxon>
        <taxon>Arthropoda</taxon>
        <taxon>Crustacea</taxon>
        <taxon>Multicrustacea</taxon>
        <taxon>Hexanauplia</taxon>
        <taxon>Copepoda</taxon>
        <taxon>Siphonostomatoida</taxon>
        <taxon>Caligidae</taxon>
        <taxon>Lepeophtheirus</taxon>
    </lineage>
</organism>
<dbReference type="InterPro" id="IPR002499">
    <property type="entry name" value="Vault_N"/>
</dbReference>
<dbReference type="InterPro" id="IPR021870">
    <property type="entry name" value="MVP_shoulder"/>
</dbReference>
<dbReference type="Proteomes" id="UP000675881">
    <property type="component" value="Chromosome 1"/>
</dbReference>
<feature type="domain" description="Major vault protein repeat" evidence="12">
    <location>
        <begin position="247"/>
        <end position="293"/>
    </location>
</feature>
<gene>
    <name evidence="14" type="ORF">LSAA_1629</name>
</gene>
<feature type="repeat" description="MVP" evidence="8">
    <location>
        <begin position="78"/>
        <end position="137"/>
    </location>
</feature>
<evidence type="ECO:0000256" key="4">
    <source>
        <dbReference type="ARBA" id="ARBA00022490"/>
    </source>
</evidence>
<dbReference type="Gene3D" id="3.30.479.30">
    <property type="entry name" value="Band 7 domain"/>
    <property type="match status" value="1"/>
</dbReference>
<dbReference type="Gene3D" id="6.20.380.10">
    <property type="match status" value="1"/>
</dbReference>
<evidence type="ECO:0000256" key="5">
    <source>
        <dbReference type="ARBA" id="ARBA00022737"/>
    </source>
</evidence>
<keyword evidence="5" id="KW-0677">Repeat</keyword>
<dbReference type="InterPro" id="IPR043179">
    <property type="entry name" value="Vault_2_sf"/>
</dbReference>
<dbReference type="EMBL" id="HG994580">
    <property type="protein sequence ID" value="CAF2751625.1"/>
    <property type="molecule type" value="Genomic_DNA"/>
</dbReference>
<dbReference type="Gene3D" id="2.30.30.560">
    <property type="match status" value="2"/>
</dbReference>
<evidence type="ECO:0000256" key="2">
    <source>
        <dbReference type="ARBA" id="ARBA00004496"/>
    </source>
</evidence>
<sequence length="686" mass="77144">MDDQALKIVKSISSEYREPRTSRTSPLIPIFNNTSEKWKVRTLWIQLPHSIGFHHFFICTKHDIVVLPPTKMTIIPPGYYCVVSNPVITKDDVVEKDTYGQAKLSHGDEEVRLERDPFPLYPGEELKVKVTPLAIVHTSNALLLKVIRNFTDENDVKRKRSRFLKTITAQIIHENEALKLSASRETIDRSGIKHVADVAILVRAKATFKDKFGVERKNGDKYLITFEDTSAFIPEVQEEIIGTVDAITLDSRQYCTILNPHDSEGKAKLGHRKIVKGEISFFLKPGEVLEDGINEVYILGEDEGSSIVRNPGDRWMIKGPMEYTPTVEVEVVDVRKAIPLHQNEGILQDEELWEKDLSSMVQTLLNKNRDVTADRGEWINPEKEKRAAKEGSSSNDLDVMDMTKSRQSRVVYGPDLVLLEPNEEFTQLSLSGGKPKRANLIRSLALLLGPDFCSDNVTVETADHARLELKLSYNWQFQGEKNQENGVKLFSVPDFIGDMCKSIASKLYLGRMIKVNQMRSVEPVDQRTRDSLQKSVTLAIEITTQSQEATAKREAERKQKKSRKQLLELQAESAIVEAIGHSSADAKAQAEAAKIEADSNIENAKQNKLEIEKKSELMKIEVEKFNAMVEAVGPDTILSMSALPRKHQIKMLESLGLKSTLITDGKTPINLIDAAKGLVAVHQQSF</sequence>
<dbReference type="FunFam" id="2.30.30.560:FF:000002">
    <property type="entry name" value="Major vault protein-alpha"/>
    <property type="match status" value="1"/>
</dbReference>
<reference evidence="14" key="1">
    <citation type="submission" date="2021-02" db="EMBL/GenBank/DDBJ databases">
        <authorList>
            <person name="Bekaert M."/>
        </authorList>
    </citation>
    <scope>NUCLEOTIDE SEQUENCE</scope>
    <source>
        <strain evidence="14">IoA-00</strain>
    </source>
</reference>
<evidence type="ECO:0000256" key="6">
    <source>
        <dbReference type="ARBA" id="ARBA00023242"/>
    </source>
</evidence>
<dbReference type="InterPro" id="IPR041139">
    <property type="entry name" value="MVP_rep_dom"/>
</dbReference>
<evidence type="ECO:0000259" key="11">
    <source>
        <dbReference type="Pfam" id="PF11978"/>
    </source>
</evidence>
<keyword evidence="6" id="KW-0539">Nucleus</keyword>
<dbReference type="PANTHER" id="PTHR14165:SF3">
    <property type="entry name" value="MAJOR VAULT PROTEIN"/>
    <property type="match status" value="1"/>
</dbReference>
<evidence type="ECO:0000259" key="13">
    <source>
        <dbReference type="Pfam" id="PF17795"/>
    </source>
</evidence>
<feature type="repeat" description="MVP" evidence="8">
    <location>
        <begin position="196"/>
        <end position="250"/>
    </location>
</feature>
<dbReference type="InterPro" id="IPR041134">
    <property type="entry name" value="Vault_2"/>
</dbReference>
<protein>
    <recommendedName>
        <fullName evidence="3">Major vault protein</fullName>
    </recommendedName>
</protein>
<dbReference type="InterPro" id="IPR036013">
    <property type="entry name" value="Band_7/SPFH_dom_sf"/>
</dbReference>
<dbReference type="FunFam" id="2.30.30.560:FF:000001">
    <property type="entry name" value="major vault protein-like"/>
    <property type="match status" value="1"/>
</dbReference>
<dbReference type="PANTHER" id="PTHR14165">
    <property type="entry name" value="MAJOR VAULT PROTEIN"/>
    <property type="match status" value="1"/>
</dbReference>
<name>A0A7R8GYP6_LEPSM</name>
<dbReference type="GO" id="GO:1990904">
    <property type="term" value="C:ribonucleoprotein complex"/>
    <property type="evidence" value="ECO:0007669"/>
    <property type="project" value="UniProtKB-UniRule"/>
</dbReference>
<keyword evidence="4 8" id="KW-0963">Cytoplasm</keyword>
<feature type="domain" description="Major vault protein repeat" evidence="13">
    <location>
        <begin position="403"/>
        <end position="448"/>
    </location>
</feature>
<evidence type="ECO:0000313" key="15">
    <source>
        <dbReference type="Proteomes" id="UP000675881"/>
    </source>
</evidence>
<dbReference type="Gene3D" id="2.30.30.570">
    <property type="match status" value="1"/>
</dbReference>
<keyword evidence="7 8" id="KW-0687">Ribonucleoprotein</keyword>
<feature type="domain" description="Major vault protein shoulder" evidence="11">
    <location>
        <begin position="449"/>
        <end position="507"/>
    </location>
</feature>